<sequence length="336" mass="37355">MIILSSSSTTTTTIMTMSNNVTSLSISTIEQLSSSSYYTSMFKRLFIVFGSISFLWLIMGLIFASIQTFRHLKKKTHQKLLLYHRPLPSTVQSQTPPLPSSLLLPSIDKILKEDNISDNDDDDGDDDDDDQASVFTSVSYISERSKSTHEHTHVIALCERIPEEEFELTLTTPVGISNMAYSQSTLSSSHTGESSLLHYPACQNFAYSQSTLASSTIDLNTSTPSVTIPSNESSSTKSLSNRFANLKRHSSQSSTTTTFSQITNATYLSSSSTSTSSSIPITSIKTMPLPTVMITDCDRLQTDIIELDDFEPEKDWRRARPELRLLLNDRMPQAVR</sequence>
<keyword evidence="1" id="KW-0472">Membrane</keyword>
<name>A0A814GMS2_9BILA</name>
<accession>A0A814GMS2</accession>
<protein>
    <submittedName>
        <fullName evidence="2">Uncharacterized protein</fullName>
    </submittedName>
</protein>
<dbReference type="EMBL" id="CAJOBD010001234">
    <property type="protein sequence ID" value="CAF3776525.1"/>
    <property type="molecule type" value="Genomic_DNA"/>
</dbReference>
<feature type="transmembrane region" description="Helical" evidence="1">
    <location>
        <begin position="45"/>
        <end position="66"/>
    </location>
</feature>
<dbReference type="AlphaFoldDB" id="A0A814GMS2"/>
<evidence type="ECO:0000313" key="4">
    <source>
        <dbReference type="Proteomes" id="UP000663864"/>
    </source>
</evidence>
<evidence type="ECO:0000313" key="3">
    <source>
        <dbReference type="EMBL" id="CAF3776525.1"/>
    </source>
</evidence>
<reference evidence="2" key="1">
    <citation type="submission" date="2021-02" db="EMBL/GenBank/DDBJ databases">
        <authorList>
            <person name="Nowell W R."/>
        </authorList>
    </citation>
    <scope>NUCLEOTIDE SEQUENCE</scope>
</reference>
<evidence type="ECO:0000256" key="1">
    <source>
        <dbReference type="SAM" id="Phobius"/>
    </source>
</evidence>
<keyword evidence="1" id="KW-1133">Transmembrane helix</keyword>
<organism evidence="2 4">
    <name type="scientific">Rotaria sordida</name>
    <dbReference type="NCBI Taxonomy" id="392033"/>
    <lineage>
        <taxon>Eukaryota</taxon>
        <taxon>Metazoa</taxon>
        <taxon>Spiralia</taxon>
        <taxon>Gnathifera</taxon>
        <taxon>Rotifera</taxon>
        <taxon>Eurotatoria</taxon>
        <taxon>Bdelloidea</taxon>
        <taxon>Philodinida</taxon>
        <taxon>Philodinidae</taxon>
        <taxon>Rotaria</taxon>
    </lineage>
</organism>
<keyword evidence="1" id="KW-0812">Transmembrane</keyword>
<comment type="caution">
    <text evidence="2">The sequence shown here is derived from an EMBL/GenBank/DDBJ whole genome shotgun (WGS) entry which is preliminary data.</text>
</comment>
<dbReference type="Proteomes" id="UP000663836">
    <property type="component" value="Unassembled WGS sequence"/>
</dbReference>
<dbReference type="EMBL" id="CAJNOT010000486">
    <property type="protein sequence ID" value="CAF0998324.1"/>
    <property type="molecule type" value="Genomic_DNA"/>
</dbReference>
<evidence type="ECO:0000313" key="2">
    <source>
        <dbReference type="EMBL" id="CAF0998324.1"/>
    </source>
</evidence>
<gene>
    <name evidence="3" type="ORF">JBS370_LOCUS13988</name>
    <name evidence="2" type="ORF">ZHD862_LOCUS12391</name>
</gene>
<dbReference type="Proteomes" id="UP000663864">
    <property type="component" value="Unassembled WGS sequence"/>
</dbReference>
<proteinExistence type="predicted"/>